<dbReference type="PANTHER" id="PTHR24020:SF20">
    <property type="entry name" value="PH DOMAIN-CONTAINING PROTEIN"/>
    <property type="match status" value="1"/>
</dbReference>
<dbReference type="Pfam" id="PF00092">
    <property type="entry name" value="VWA"/>
    <property type="match status" value="1"/>
</dbReference>
<feature type="domain" description="VWFA" evidence="1">
    <location>
        <begin position="1"/>
        <end position="177"/>
    </location>
</feature>
<dbReference type="Proteomes" id="UP001195483">
    <property type="component" value="Unassembled WGS sequence"/>
</dbReference>
<dbReference type="PROSITE" id="PS50234">
    <property type="entry name" value="VWFA"/>
    <property type="match status" value="1"/>
</dbReference>
<dbReference type="SMART" id="SM00327">
    <property type="entry name" value="VWA"/>
    <property type="match status" value="1"/>
</dbReference>
<accession>A0AAE0TL05</accession>
<dbReference type="SUPFAM" id="SSF53300">
    <property type="entry name" value="vWA-like"/>
    <property type="match status" value="1"/>
</dbReference>
<keyword evidence="3" id="KW-1185">Reference proteome</keyword>
<gene>
    <name evidence="2" type="ORF">CHS0354_016561</name>
</gene>
<reference evidence="2" key="2">
    <citation type="journal article" date="2021" name="Genome Biol. Evol.">
        <title>Developing a high-quality reference genome for a parasitic bivalve with doubly uniparental inheritance (Bivalvia: Unionida).</title>
        <authorList>
            <person name="Smith C.H."/>
        </authorList>
    </citation>
    <scope>NUCLEOTIDE SEQUENCE</scope>
    <source>
        <strain evidence="2">CHS0354</strain>
        <tissue evidence="2">Mantle</tissue>
    </source>
</reference>
<protein>
    <recommendedName>
        <fullName evidence="1">VWFA domain-containing protein</fullName>
    </recommendedName>
</protein>
<dbReference type="AlphaFoldDB" id="A0AAE0TL05"/>
<dbReference type="InterPro" id="IPR036465">
    <property type="entry name" value="vWFA_dom_sf"/>
</dbReference>
<reference evidence="2" key="3">
    <citation type="submission" date="2023-05" db="EMBL/GenBank/DDBJ databases">
        <authorList>
            <person name="Smith C.H."/>
        </authorList>
    </citation>
    <scope>NUCLEOTIDE SEQUENCE</scope>
    <source>
        <strain evidence="2">CHS0354</strain>
        <tissue evidence="2">Mantle</tissue>
    </source>
</reference>
<proteinExistence type="predicted"/>
<dbReference type="EMBL" id="JAEAOA010001023">
    <property type="protein sequence ID" value="KAK3612176.1"/>
    <property type="molecule type" value="Genomic_DNA"/>
</dbReference>
<comment type="caution">
    <text evidence="2">The sequence shown here is derived from an EMBL/GenBank/DDBJ whole genome shotgun (WGS) entry which is preliminary data.</text>
</comment>
<evidence type="ECO:0000313" key="2">
    <source>
        <dbReference type="EMBL" id="KAK3612176.1"/>
    </source>
</evidence>
<evidence type="ECO:0000313" key="3">
    <source>
        <dbReference type="Proteomes" id="UP001195483"/>
    </source>
</evidence>
<dbReference type="InterPro" id="IPR050525">
    <property type="entry name" value="ECM_Assembly_Org"/>
</dbReference>
<dbReference type="Gene3D" id="3.40.50.410">
    <property type="entry name" value="von Willebrand factor, type A domain"/>
    <property type="match status" value="1"/>
</dbReference>
<organism evidence="2 3">
    <name type="scientific">Potamilus streckersoni</name>
    <dbReference type="NCBI Taxonomy" id="2493646"/>
    <lineage>
        <taxon>Eukaryota</taxon>
        <taxon>Metazoa</taxon>
        <taxon>Spiralia</taxon>
        <taxon>Lophotrochozoa</taxon>
        <taxon>Mollusca</taxon>
        <taxon>Bivalvia</taxon>
        <taxon>Autobranchia</taxon>
        <taxon>Heteroconchia</taxon>
        <taxon>Palaeoheterodonta</taxon>
        <taxon>Unionida</taxon>
        <taxon>Unionoidea</taxon>
        <taxon>Unionidae</taxon>
        <taxon>Ambleminae</taxon>
        <taxon>Lampsilini</taxon>
        <taxon>Potamilus</taxon>
    </lineage>
</organism>
<dbReference type="InterPro" id="IPR002035">
    <property type="entry name" value="VWF_A"/>
</dbReference>
<name>A0AAE0TL05_9BIVA</name>
<reference evidence="2" key="1">
    <citation type="journal article" date="2021" name="Genome Biol. Evol.">
        <title>A High-Quality Reference Genome for a Parasitic Bivalve with Doubly Uniparental Inheritance (Bivalvia: Unionida).</title>
        <authorList>
            <person name="Smith C.H."/>
        </authorList>
    </citation>
    <scope>NUCLEOTIDE SEQUENCE</scope>
    <source>
        <strain evidence="2">CHS0354</strain>
    </source>
</reference>
<dbReference type="PANTHER" id="PTHR24020">
    <property type="entry name" value="COLLAGEN ALPHA"/>
    <property type="match status" value="1"/>
</dbReference>
<sequence length="179" mass="19921">MGTSYFQVVKQFIRDLTQHFPIDSAETRVAMVEFDTSARLAWHLNTYSSKSDILRAISNLQYHGSGADLISGLGLVRHEVLNSNHHPAVNSVGDRPNVPNVLVVLTERLVFDEEETVIHESSMLHQIANVIVIYVGRTPNNLHSVLASRLPSDPQQMLWVDTVDNLASQIPKLLSLICG</sequence>
<evidence type="ECO:0000259" key="1">
    <source>
        <dbReference type="PROSITE" id="PS50234"/>
    </source>
</evidence>